<dbReference type="Proteomes" id="UP000002007">
    <property type="component" value="Chromosome"/>
</dbReference>
<organism evidence="1 2">
    <name type="scientific">Renibacterium salmoninarum (strain ATCC 33209 / DSM 20767 / JCM 11484 / NBRC 15589 / NCIMB 2235)</name>
    <dbReference type="NCBI Taxonomy" id="288705"/>
    <lineage>
        <taxon>Bacteria</taxon>
        <taxon>Bacillati</taxon>
        <taxon>Actinomycetota</taxon>
        <taxon>Actinomycetes</taxon>
        <taxon>Micrococcales</taxon>
        <taxon>Micrococcaceae</taxon>
        <taxon>Renibacterium</taxon>
    </lineage>
</organism>
<keyword evidence="2" id="KW-1185">Reference proteome</keyword>
<gene>
    <name evidence="1" type="ordered locus">RSal33209_2563</name>
</gene>
<evidence type="ECO:0000313" key="2">
    <source>
        <dbReference type="Proteomes" id="UP000002007"/>
    </source>
</evidence>
<dbReference type="EMBL" id="CP000910">
    <property type="protein sequence ID" value="ABY24289.1"/>
    <property type="molecule type" value="Genomic_DNA"/>
</dbReference>
<dbReference type="KEGG" id="rsa:RSal33209_2563"/>
<accession>A9WRK7</accession>
<dbReference type="HOGENOM" id="CLU_1538823_0_0_11"/>
<dbReference type="STRING" id="288705.RSal33209_2563"/>
<evidence type="ECO:0000313" key="1">
    <source>
        <dbReference type="EMBL" id="ABY24289.1"/>
    </source>
</evidence>
<name>A9WRK7_RENSM</name>
<reference evidence="2" key="1">
    <citation type="journal article" date="2008" name="J. Bacteriol.">
        <title>Genome sequence of the fish pathogen Renibacterium salmoninarum suggests reductive evolution away from an environmental Arthrobacter ancestor.</title>
        <authorList>
            <person name="Wiens G.D."/>
            <person name="Rockey D.D."/>
            <person name="Wu Z."/>
            <person name="Chang J."/>
            <person name="Levy R."/>
            <person name="Crane S."/>
            <person name="Chen D.S."/>
            <person name="Capri G.R."/>
            <person name="Burnett J.R."/>
            <person name="Sudheesh P.S."/>
            <person name="Schipma M.J."/>
            <person name="Burd H."/>
            <person name="Bhattacharyya A."/>
            <person name="Rhodes L.D."/>
            <person name="Kaul R."/>
            <person name="Strom M.S."/>
        </authorList>
    </citation>
    <scope>NUCLEOTIDE SEQUENCE [LARGE SCALE GENOMIC DNA]</scope>
    <source>
        <strain evidence="2">ATCC 33209 / DSM 20767 / JCM 11484 / NBRC 15589 / NCIMB 2235</strain>
    </source>
</reference>
<sequence>MQRLDINGQPIETWNGTNWISGRLETMIFSNGGFSWGANSSWDAGTLSVDSSAGASSQQLPPVTPFSAPGSLSGTLKFLIPGIYDIRWYHAPDREVGNGGYRINISGTWPGPPDAPNGISGHNMHMNGASFYETQIDANNLVVPQANLEIRFTGAQNVAATCVPRIKVTLKQRL</sequence>
<dbReference type="AlphaFoldDB" id="A9WRK7"/>
<proteinExistence type="predicted"/>
<protein>
    <submittedName>
        <fullName evidence="1">Uncharacterized protein</fullName>
    </submittedName>
</protein>